<evidence type="ECO:0000256" key="1">
    <source>
        <dbReference type="SAM" id="SignalP"/>
    </source>
</evidence>
<dbReference type="SUPFAM" id="SSF141072">
    <property type="entry name" value="CalX-like"/>
    <property type="match status" value="1"/>
</dbReference>
<sequence>MLKTSLTILTLATASLPSLSVANTCQGELFGINAGRGDVGILFGLNEQNNSAYAQTLAEFSASALAYDSEDKRMYYISAPRPIEYKVDISGLVGLTEEQKAHLPIEGQRFKYLRLAYYDFNTNSHTVVDRTTQVLSMVFDPDSNALLGTDFKKLYQINKETGAATELGALGSLKGKFRGDLVIQDGNLYLITSRSVYQINRTTYEVTKLANHSLTAATGATLNQAGEVVVSRTLINDYGHVNRSKLYKMNPQSGNTCLLATVPVRLNDLATNTDSEVACYTTPTCETDPIPSFTLEAIKDSAFEGAQLEYQITLSDDYYQDVSIDLSITHGSTSASDVSLSQSSITIPSGETVGSVVINTTDDQDYEGDETFTLEATADQNVTGTASLPGTVLENDPQCIPDEYTRINYQFVSESAGYNNDWGVKVNGSYVKLLDEYGGSGSYDVLVGSSYNYVLAINGNSNQLTTNYTVYGDKQYWEDQNDNDYNDFVVRVWTTPIQKGCD</sequence>
<evidence type="ECO:0000313" key="3">
    <source>
        <dbReference type="Proteomes" id="UP000031327"/>
    </source>
</evidence>
<dbReference type="Proteomes" id="UP000031327">
    <property type="component" value="Unassembled WGS sequence"/>
</dbReference>
<gene>
    <name evidence="2" type="ORF">JF50_13665</name>
</gene>
<dbReference type="AlphaFoldDB" id="A0A0C1QBZ4"/>
<proteinExistence type="predicted"/>
<organism evidence="2 3">
    <name type="scientific">Pseudoalteromonas luteoviolacea</name>
    <dbReference type="NCBI Taxonomy" id="43657"/>
    <lineage>
        <taxon>Bacteria</taxon>
        <taxon>Pseudomonadati</taxon>
        <taxon>Pseudomonadota</taxon>
        <taxon>Gammaproteobacteria</taxon>
        <taxon>Alteromonadales</taxon>
        <taxon>Pseudoalteromonadaceae</taxon>
        <taxon>Pseudoalteromonas</taxon>
    </lineage>
</organism>
<comment type="caution">
    <text evidence="2">The sequence shown here is derived from an EMBL/GenBank/DDBJ whole genome shotgun (WGS) entry which is preliminary data.</text>
</comment>
<reference evidence="2 3" key="1">
    <citation type="submission" date="2014-12" db="EMBL/GenBank/DDBJ databases">
        <title>Draft Genome Sequence of Pseudoalteromonas luteoviolacea HI1.</title>
        <authorList>
            <person name="Asahina A.Y."/>
            <person name="Hadfield M.G."/>
        </authorList>
    </citation>
    <scope>NUCLEOTIDE SEQUENCE [LARGE SCALE GENOMIC DNA]</scope>
    <source>
        <strain evidence="2 3">HI1</strain>
    </source>
</reference>
<dbReference type="SUPFAM" id="SSF63825">
    <property type="entry name" value="YWTD domain"/>
    <property type="match status" value="1"/>
</dbReference>
<feature type="chain" id="PRO_5002151100" evidence="1">
    <location>
        <begin position="23"/>
        <end position="502"/>
    </location>
</feature>
<feature type="signal peptide" evidence="1">
    <location>
        <begin position="1"/>
        <end position="22"/>
    </location>
</feature>
<accession>A0A0C1QBZ4</accession>
<name>A0A0C1QBZ4_9GAMM</name>
<keyword evidence="1" id="KW-0732">Signal</keyword>
<protein>
    <submittedName>
        <fullName evidence="2">Hemolysin</fullName>
    </submittedName>
</protein>
<dbReference type="RefSeq" id="WP_039609986.1">
    <property type="nucleotide sequence ID" value="NZ_JWIC01000006.1"/>
</dbReference>
<dbReference type="Gene3D" id="2.60.40.2030">
    <property type="match status" value="1"/>
</dbReference>
<dbReference type="EMBL" id="JWIC01000006">
    <property type="protein sequence ID" value="KID56925.1"/>
    <property type="molecule type" value="Genomic_DNA"/>
</dbReference>
<dbReference type="InterPro" id="IPR038081">
    <property type="entry name" value="CalX-like_sf"/>
</dbReference>
<evidence type="ECO:0000313" key="2">
    <source>
        <dbReference type="EMBL" id="KID56925.1"/>
    </source>
</evidence>
<dbReference type="OrthoDB" id="5918553at2"/>